<reference evidence="2 3" key="1">
    <citation type="submission" date="2021-07" db="EMBL/GenBank/DDBJ databases">
        <title>Whole genome sequencing of non-tuberculosis mycobacteria type-strains.</title>
        <authorList>
            <person name="Igarashi Y."/>
            <person name="Osugi A."/>
            <person name="Mitarai S."/>
        </authorList>
    </citation>
    <scope>NUCLEOTIDE SEQUENCE [LARGE SCALE GENOMIC DNA]</scope>
    <source>
        <strain evidence="2 3">JCM 16370</strain>
    </source>
</reference>
<evidence type="ECO:0000313" key="3">
    <source>
        <dbReference type="Proteomes" id="UP000825367"/>
    </source>
</evidence>
<sequence length="917" mass="102178">MTSDNADEVKRQLQELEAIVTSLLGNANHSEEALRSTVEKYRAITASLASDADCEELTRRLIARLSIDVERGVAVYAEDYKPWLADRRRDIVWSRWLTYKQYLINAKWPPRVVEKLDELTDQILDFAGNPNIEGGWARRGLVLGDVQSGKTASYLALFNKAADAGYRLIIVLAGHTEYLRQQTQRRVDEGFIGRDTSRNANRAGTTTTQRLIGVGGINKQIANPQGMTTAARDFTKSSREATSITIDSKASAPYVFVVKKNKSVLLALSQWLDEQPKTAGQLDVPLLLLDDESDYASVNTKEEDNPTAINDAIRGILAQFLRSSYIAFTATPFANIFIDCDNTDDLFPRDFIYALESPTNYVGAEATFGSTGGENTANVIELDDVEEWIPLKHKSGHPVDGIPPSLVDAVRAFFIANAVRDLRGQNEARSMLINVSRFKRVQRQVFDLVEAEVARIKTAIELYSVLHARGELNEELTMLEGVYQSVYPDCEFPWPTVLSALTSAVSDIRVQLFNSDKDRQLAEEEVIWDRPRRLIAVGGDVLSRGLTLDGLSTSYFWRRTQASDTLLQMARWFGYRDGYHDLCRLWIDPSVAADYRFVADSVAELRRDLRAMFDQKLTPSDFGLAVRKHPGALLVTAKNKMKAAETRTAIISLIGKRIETVKLPADAETLRANFQAFEEFLEVIDNREYRHGDTPRGYRWWQGVPKALIADFLDAFKAHSTDELFSQAAISKFVRTNGIDGFRQWDVVLVNGGPASTPLSMGDVTFRPPQRSFIQGQADELRLGGKSARLAGADDLTNVMDSDVVSQVRSEFVQKQPGKAVPETEYYPKLDRPALLIYALRPAGEPAAIQVAKTPAEHAAKAIQDAGVLVVALKLAFPGDSLRGDNTGDVQYVINSVALRTWFPDFDDLVSEEDVDD</sequence>
<accession>A0ABX8VPT1</accession>
<dbReference type="EMBL" id="CP080333">
    <property type="protein sequence ID" value="QYL17780.1"/>
    <property type="molecule type" value="Genomic_DNA"/>
</dbReference>
<evidence type="ECO:0000259" key="1">
    <source>
        <dbReference type="Pfam" id="PF10593"/>
    </source>
</evidence>
<dbReference type="InterPro" id="IPR018310">
    <property type="entry name" value="Put_endonuclease_Z1-dom"/>
</dbReference>
<dbReference type="Proteomes" id="UP000825367">
    <property type="component" value="Chromosome"/>
</dbReference>
<organism evidence="2 3">
    <name type="scientific">Mycolicibacterium pallens</name>
    <dbReference type="NCBI Taxonomy" id="370524"/>
    <lineage>
        <taxon>Bacteria</taxon>
        <taxon>Bacillati</taxon>
        <taxon>Actinomycetota</taxon>
        <taxon>Actinomycetes</taxon>
        <taxon>Mycobacteriales</taxon>
        <taxon>Mycobacteriaceae</taxon>
        <taxon>Mycolicibacterium</taxon>
    </lineage>
</organism>
<gene>
    <name evidence="2" type="ORF">K0O64_04250</name>
</gene>
<dbReference type="InterPro" id="IPR027417">
    <property type="entry name" value="P-loop_NTPase"/>
</dbReference>
<dbReference type="Pfam" id="PF10593">
    <property type="entry name" value="Z1"/>
    <property type="match status" value="1"/>
</dbReference>
<dbReference type="RefSeq" id="WP_220046092.1">
    <property type="nucleotide sequence ID" value="NZ_BAAAVX010000003.1"/>
</dbReference>
<feature type="domain" description="Putative endonuclease Z1" evidence="1">
    <location>
        <begin position="405"/>
        <end position="632"/>
    </location>
</feature>
<protein>
    <submittedName>
        <fullName evidence="2">Z1 domain-containing protein</fullName>
    </submittedName>
</protein>
<name>A0ABX8VPT1_9MYCO</name>
<proteinExistence type="predicted"/>
<dbReference type="SUPFAM" id="SSF52540">
    <property type="entry name" value="P-loop containing nucleoside triphosphate hydrolases"/>
    <property type="match status" value="1"/>
</dbReference>
<keyword evidence="3" id="KW-1185">Reference proteome</keyword>
<evidence type="ECO:0000313" key="2">
    <source>
        <dbReference type="EMBL" id="QYL17780.1"/>
    </source>
</evidence>